<gene>
    <name evidence="2" type="ORF">NDU88_003727</name>
</gene>
<dbReference type="EMBL" id="JANPWB010000001">
    <property type="protein sequence ID" value="KAJ1216121.1"/>
    <property type="molecule type" value="Genomic_DNA"/>
</dbReference>
<dbReference type="Proteomes" id="UP001066276">
    <property type="component" value="Chromosome 1_1"/>
</dbReference>
<name>A0AAV7WTU2_PLEWA</name>
<reference evidence="2" key="1">
    <citation type="journal article" date="2022" name="bioRxiv">
        <title>Sequencing and chromosome-scale assembly of the giantPleurodeles waltlgenome.</title>
        <authorList>
            <person name="Brown T."/>
            <person name="Elewa A."/>
            <person name="Iarovenko S."/>
            <person name="Subramanian E."/>
            <person name="Araus A.J."/>
            <person name="Petzold A."/>
            <person name="Susuki M."/>
            <person name="Suzuki K.-i.T."/>
            <person name="Hayashi T."/>
            <person name="Toyoda A."/>
            <person name="Oliveira C."/>
            <person name="Osipova E."/>
            <person name="Leigh N.D."/>
            <person name="Simon A."/>
            <person name="Yun M.H."/>
        </authorList>
    </citation>
    <scope>NUCLEOTIDE SEQUENCE</scope>
    <source>
        <strain evidence="2">20211129_DDA</strain>
        <tissue evidence="2">Liver</tissue>
    </source>
</reference>
<evidence type="ECO:0000313" key="3">
    <source>
        <dbReference type="Proteomes" id="UP001066276"/>
    </source>
</evidence>
<evidence type="ECO:0000313" key="2">
    <source>
        <dbReference type="EMBL" id="KAJ1216121.1"/>
    </source>
</evidence>
<dbReference type="AlphaFoldDB" id="A0AAV7WTU2"/>
<evidence type="ECO:0000256" key="1">
    <source>
        <dbReference type="SAM" id="Coils"/>
    </source>
</evidence>
<organism evidence="2 3">
    <name type="scientific">Pleurodeles waltl</name>
    <name type="common">Iberian ribbed newt</name>
    <dbReference type="NCBI Taxonomy" id="8319"/>
    <lineage>
        <taxon>Eukaryota</taxon>
        <taxon>Metazoa</taxon>
        <taxon>Chordata</taxon>
        <taxon>Craniata</taxon>
        <taxon>Vertebrata</taxon>
        <taxon>Euteleostomi</taxon>
        <taxon>Amphibia</taxon>
        <taxon>Batrachia</taxon>
        <taxon>Caudata</taxon>
        <taxon>Salamandroidea</taxon>
        <taxon>Salamandridae</taxon>
        <taxon>Pleurodelinae</taxon>
        <taxon>Pleurodeles</taxon>
    </lineage>
</organism>
<keyword evidence="1" id="KW-0175">Coiled coil</keyword>
<keyword evidence="3" id="KW-1185">Reference proteome</keyword>
<proteinExistence type="predicted"/>
<protein>
    <submittedName>
        <fullName evidence="2">Uncharacterized protein</fullName>
    </submittedName>
</protein>
<feature type="coiled-coil region" evidence="1">
    <location>
        <begin position="101"/>
        <end position="135"/>
    </location>
</feature>
<sequence length="155" mass="17013">MAAIKAAHKCGEKGAHSDACESARYGAETMAGDKEIEPKQDLDSLLRDNALLSRAETKIASAEDSSFTLGDIMVAIQSVKTAMETKIDSTASEVTLVRSDLQNMGTRMKEAEETTAALKTDMKEIQAQIRDLQATAKNMTLWLENYEARSRRINI</sequence>
<accession>A0AAV7WTU2</accession>
<comment type="caution">
    <text evidence="2">The sequence shown here is derived from an EMBL/GenBank/DDBJ whole genome shotgun (WGS) entry which is preliminary data.</text>
</comment>